<organism evidence="17">
    <name type="scientific">Salpingoeca rosetta (strain ATCC 50818 / BSB-021)</name>
    <dbReference type="NCBI Taxonomy" id="946362"/>
    <lineage>
        <taxon>Eukaryota</taxon>
        <taxon>Choanoflagellata</taxon>
        <taxon>Craspedida</taxon>
        <taxon>Salpingoecidae</taxon>
        <taxon>Salpingoeca</taxon>
    </lineage>
</organism>
<dbReference type="InterPro" id="IPR014001">
    <property type="entry name" value="Helicase_ATP-bd"/>
</dbReference>
<feature type="compositionally biased region" description="Basic residues" evidence="12">
    <location>
        <begin position="143"/>
        <end position="152"/>
    </location>
</feature>
<dbReference type="Proteomes" id="UP000007799">
    <property type="component" value="Unassembled WGS sequence"/>
</dbReference>
<feature type="domain" description="Helicase C-terminal" evidence="15">
    <location>
        <begin position="900"/>
        <end position="1064"/>
    </location>
</feature>
<evidence type="ECO:0000259" key="13">
    <source>
        <dbReference type="PROSITE" id="PS50013"/>
    </source>
</evidence>
<dbReference type="CDD" id="cd18793">
    <property type="entry name" value="SF2_C_SNF"/>
    <property type="match status" value="1"/>
</dbReference>
<dbReference type="GO" id="GO:0005524">
    <property type="term" value="F:ATP binding"/>
    <property type="evidence" value="ECO:0007669"/>
    <property type="project" value="UniProtKB-KW"/>
</dbReference>
<dbReference type="PROSITE" id="PS50013">
    <property type="entry name" value="CHROMO_2"/>
    <property type="match status" value="1"/>
</dbReference>
<dbReference type="PANTHER" id="PTHR45623">
    <property type="entry name" value="CHROMODOMAIN-HELICASE-DNA-BINDING PROTEIN 3-RELATED-RELATED"/>
    <property type="match status" value="1"/>
</dbReference>
<dbReference type="FunCoup" id="F2TWF2">
    <property type="interactions" value="1644"/>
</dbReference>
<dbReference type="InterPro" id="IPR027417">
    <property type="entry name" value="P-loop_NTPase"/>
</dbReference>
<dbReference type="InParanoid" id="F2TWF2"/>
<gene>
    <name evidence="16" type="ORF">PTSG_00418</name>
</gene>
<feature type="compositionally biased region" description="Acidic residues" evidence="12">
    <location>
        <begin position="74"/>
        <end position="90"/>
    </location>
</feature>
<dbReference type="InterPro" id="IPR000330">
    <property type="entry name" value="SNF2_N"/>
</dbReference>
<protein>
    <submittedName>
        <fullName evidence="16">Chromodomain helicase DNA binding protein 1</fullName>
    </submittedName>
</protein>
<dbReference type="Gene3D" id="3.40.50.300">
    <property type="entry name" value="P-loop containing nucleotide triphosphate hydrolases"/>
    <property type="match status" value="1"/>
</dbReference>
<evidence type="ECO:0000256" key="2">
    <source>
        <dbReference type="ARBA" id="ARBA00022737"/>
    </source>
</evidence>
<dbReference type="GO" id="GO:0042393">
    <property type="term" value="F:histone binding"/>
    <property type="evidence" value="ECO:0007669"/>
    <property type="project" value="TreeGrafter"/>
</dbReference>
<evidence type="ECO:0000256" key="6">
    <source>
        <dbReference type="ARBA" id="ARBA00022840"/>
    </source>
</evidence>
<dbReference type="SMART" id="SM00487">
    <property type="entry name" value="DEXDc"/>
    <property type="match status" value="1"/>
</dbReference>
<keyword evidence="10" id="KW-0804">Transcription</keyword>
<dbReference type="PANTHER" id="PTHR45623:SF14">
    <property type="entry name" value="CHROMODOMAIN-HELICASE-DNA-BINDING PROTEIN 1"/>
    <property type="match status" value="1"/>
</dbReference>
<feature type="compositionally biased region" description="Polar residues" evidence="12">
    <location>
        <begin position="14"/>
        <end position="23"/>
    </location>
</feature>
<evidence type="ECO:0000256" key="1">
    <source>
        <dbReference type="ARBA" id="ARBA00004123"/>
    </source>
</evidence>
<evidence type="ECO:0000313" key="16">
    <source>
        <dbReference type="EMBL" id="EGD72398.1"/>
    </source>
</evidence>
<dbReference type="GO" id="GO:0003682">
    <property type="term" value="F:chromatin binding"/>
    <property type="evidence" value="ECO:0007669"/>
    <property type="project" value="TreeGrafter"/>
</dbReference>
<feature type="compositionally biased region" description="Basic residues" evidence="12">
    <location>
        <begin position="171"/>
        <end position="196"/>
    </location>
</feature>
<evidence type="ECO:0000256" key="7">
    <source>
        <dbReference type="ARBA" id="ARBA00022853"/>
    </source>
</evidence>
<sequence length="1534" mass="173591">MASELQLDEFAFQGKSQQVSPATGSAAEAATSDSPATESIEHTQPDADTGNGYDESENDDSSRQRRMSDTSYNAEEDEEDDDDDDGDNDDGSGAYHDSNESTSDSGSDEPASLRGNKARKSRFARDTVVEEAIANPELFGLRRSGRERRQRRDRLEEMYKQEEAARQAARSTRRKTTAKGRKTRGAGGGGRRRKARSQWTSSDDDDNDDDDDEDDDDDDSDESDSSGDWGARNRRGGGGGRGRQASESDESEESDGWVPGNARPKRSKRTTRRRTKRRGRGGDSDDDDDDDDYSAHIPQRISFRNTGRSVNYRESDTDEGLDEEERLAIRAAQQTEDTRERINLIVVHKQRKDVVQEMRHLLSLEEIIAGEKEAPPGKTLEEIQEDIDSSLVSVLGKSEEDAAQLEQGGDGDDMLYCINWVGRSHIHNTWHTAGELRSMDIAGVKKLDNYRRDVRLREESLNDPKTTTEDREYFNCQLEMHYEALAKHKVVERIVLNRTLGHGQTWDDDDDVEYLCKWFGLDYDCNTWESANLICPRFQSLVDEYLERQNSSTLPTTTTRRKREPFRMIRQQPSWLPDPDLSLRDYQLQGVSWLARSWCDGNSVILADEMGLGKTIQSIVFLSYLFNVQRVYGPFLIVVPLSTIMAWSRELHKWAPAMNTIVYVGNKASREAIRDHEFYNDRGKIKFNVLLTTYEKVNTNLDDLQQIRWAALVVDEAHRLKNHESMLHQALSDLRHDFRLLVTGTPLQNSMKELWALLHFIMPRTFASWEEFEERYGGLGDDAAANHKMLQTLHEDIKPYLIRRVKKDVEKSLPKKVEKILRVGLSQSQKQIYKHIITKNYTALRSLKKGQKSSLVNVIMELKKCCNHASLIDQAPLSNPDVSPTENMRNLLKGSGKLILLDKLLQRLHDKGHRVLIFSQMVLMLDVLATYLMMKGYPFQRLDGNIPNERRKQAIDHFNAPGSADFCFILSTRAGGLGVNLATADTVIIFDSDWNPQNDLQAQARAHRIGQTRQVNIYRFVSKNTVEEDILERAKKKMVLDHLVIQRMDTTGSSVLNLQKKKSGGVEYNKEELDAIIKFGAADLFGEQESSSSGGGGGGDSGDQDLKLDLDTVLEQAETHDTQEAATGMSDELLSAFKTVDIETNEEELDEVARKEAEERAKQEEAEKAKAKALADEIAAKESQAVKSWDEILPEDVRKQAALEEQVEKMKQLYLPPRKRKQPVLYGQDDDDDDDDAGPSSAGRARSKPLKELEEAKVGTFTAEEVRNLVIAVRKFGDYENKAETITAEANMKDRDASEIKRLLDWLFTKCSERRQAMAKETDAAKKKDLRRLSLGKQPINTEEYLFRIEGLTLLHKLIQNAKGPFRVHTKVKMPKWDCEWKPTDDANLLVGVDKYGLGAWDKVKADTSLKLGSLILQEKGKKPQENHLKNRVETLLKELIKTKLRKPLQLTSAGKKRSSTNATPGKKSKQTSVKSFVERIPKKKAAASAGSDDEFQKKQITPKLVTKWMQPVAAHIKTLADEGAEFEDKSGHL</sequence>
<dbReference type="OrthoDB" id="5857104at2759"/>
<dbReference type="Gene3D" id="6.10.140.1440">
    <property type="match status" value="1"/>
</dbReference>
<evidence type="ECO:0000256" key="11">
    <source>
        <dbReference type="ARBA" id="ARBA00023242"/>
    </source>
</evidence>
<feature type="compositionally biased region" description="Basic residues" evidence="12">
    <location>
        <begin position="263"/>
        <end position="279"/>
    </location>
</feature>
<dbReference type="SMART" id="SM00298">
    <property type="entry name" value="CHROMO"/>
    <property type="match status" value="2"/>
</dbReference>
<keyword evidence="17" id="KW-1185">Reference proteome</keyword>
<dbReference type="EMBL" id="GL832955">
    <property type="protein sequence ID" value="EGD72398.1"/>
    <property type="molecule type" value="Genomic_DNA"/>
</dbReference>
<keyword evidence="4" id="KW-0378">Hydrolase</keyword>
<dbReference type="GO" id="GO:0003677">
    <property type="term" value="F:DNA binding"/>
    <property type="evidence" value="ECO:0007669"/>
    <property type="project" value="UniProtKB-KW"/>
</dbReference>
<dbReference type="OMA" id="WVQIRDD"/>
<feature type="compositionally biased region" description="Basic and acidic residues" evidence="12">
    <location>
        <begin position="153"/>
        <end position="165"/>
    </location>
</feature>
<dbReference type="Pfam" id="PF00271">
    <property type="entry name" value="Helicase_C"/>
    <property type="match status" value="1"/>
</dbReference>
<evidence type="ECO:0000256" key="4">
    <source>
        <dbReference type="ARBA" id="ARBA00022801"/>
    </source>
</evidence>
<dbReference type="FunFam" id="3.40.50.10810:FF:000005">
    <property type="entry name" value="Photoperiod-independent early flowering 1"/>
    <property type="match status" value="1"/>
</dbReference>
<feature type="domain" description="Helicase ATP-binding" evidence="14">
    <location>
        <begin position="595"/>
        <end position="764"/>
    </location>
</feature>
<evidence type="ECO:0000256" key="3">
    <source>
        <dbReference type="ARBA" id="ARBA00022741"/>
    </source>
</evidence>
<dbReference type="InterPro" id="IPR023779">
    <property type="entry name" value="Chromodomain_CS"/>
</dbReference>
<reference evidence="16" key="1">
    <citation type="submission" date="2009-08" db="EMBL/GenBank/DDBJ databases">
        <title>Annotation of Salpingoeca rosetta.</title>
        <authorList>
            <consortium name="The Broad Institute Genome Sequencing Platform"/>
            <person name="Russ C."/>
            <person name="Cuomo C."/>
            <person name="Burger G."/>
            <person name="Gray M.W."/>
            <person name="Holland P.W.H."/>
            <person name="King N."/>
            <person name="Lang F.B.F."/>
            <person name="Roger A.J."/>
            <person name="Ruiz-Trillo I."/>
            <person name="Young S.K."/>
            <person name="Zeng Q."/>
            <person name="Gargeya S."/>
            <person name="Alvarado L."/>
            <person name="Berlin A."/>
            <person name="Chapman S.B."/>
            <person name="Chen Z."/>
            <person name="Freedman E."/>
            <person name="Gellesch M."/>
            <person name="Goldberg J."/>
            <person name="Griggs A."/>
            <person name="Gujja S."/>
            <person name="Heilman E."/>
            <person name="Heiman D."/>
            <person name="Howarth C."/>
            <person name="Mehta T."/>
            <person name="Neiman D."/>
            <person name="Pearson M."/>
            <person name="Roberts A."/>
            <person name="Saif S."/>
            <person name="Shea T."/>
            <person name="Shenoy N."/>
            <person name="Sisk P."/>
            <person name="Stolte C."/>
            <person name="Sykes S."/>
            <person name="White J."/>
            <person name="Yandava C."/>
            <person name="Haas B."/>
            <person name="Nusbaum C."/>
            <person name="Birren B."/>
        </authorList>
    </citation>
    <scope>NUCLEOTIDE SEQUENCE [LARGE SCALE GENOMIC DNA]</scope>
    <source>
        <strain evidence="16">ATCC 50818</strain>
    </source>
</reference>
<feature type="compositionally biased region" description="Acidic residues" evidence="12">
    <location>
        <begin position="1228"/>
        <end position="1237"/>
    </location>
</feature>
<proteinExistence type="predicted"/>
<evidence type="ECO:0000259" key="15">
    <source>
        <dbReference type="PROSITE" id="PS51194"/>
    </source>
</evidence>
<evidence type="ECO:0000259" key="14">
    <source>
        <dbReference type="PROSITE" id="PS51192"/>
    </source>
</evidence>
<dbReference type="GO" id="GO:0004386">
    <property type="term" value="F:helicase activity"/>
    <property type="evidence" value="ECO:0007669"/>
    <property type="project" value="UniProtKB-KW"/>
</dbReference>
<dbReference type="InterPro" id="IPR016197">
    <property type="entry name" value="Chromo-like_dom_sf"/>
</dbReference>
<evidence type="ECO:0000256" key="8">
    <source>
        <dbReference type="ARBA" id="ARBA00023015"/>
    </source>
</evidence>
<keyword evidence="9" id="KW-0238">DNA-binding</keyword>
<keyword evidence="2" id="KW-0677">Repeat</keyword>
<dbReference type="InterPro" id="IPR038718">
    <property type="entry name" value="SNF2-like_sf"/>
</dbReference>
<feature type="compositionally biased region" description="Acidic residues" evidence="12">
    <location>
        <begin position="202"/>
        <end position="225"/>
    </location>
</feature>
<keyword evidence="8" id="KW-0805">Transcription regulation</keyword>
<dbReference type="PROSITE" id="PS00598">
    <property type="entry name" value="CHROMO_1"/>
    <property type="match status" value="1"/>
</dbReference>
<comment type="subcellular location">
    <subcellularLocation>
        <location evidence="1">Nucleus</location>
    </subcellularLocation>
</comment>
<dbReference type="GO" id="GO:0000785">
    <property type="term" value="C:chromatin"/>
    <property type="evidence" value="ECO:0007669"/>
    <property type="project" value="TreeGrafter"/>
</dbReference>
<dbReference type="InterPro" id="IPR023780">
    <property type="entry name" value="Chromo_domain"/>
</dbReference>
<dbReference type="eggNOG" id="KOG0384">
    <property type="taxonomic scope" value="Eukaryota"/>
</dbReference>
<dbReference type="GO" id="GO:0140658">
    <property type="term" value="F:ATP-dependent chromatin remodeler activity"/>
    <property type="evidence" value="ECO:0007669"/>
    <property type="project" value="TreeGrafter"/>
</dbReference>
<dbReference type="InterPro" id="IPR000953">
    <property type="entry name" value="Chromo/chromo_shadow_dom"/>
</dbReference>
<feature type="region of interest" description="Disordered" evidence="12">
    <location>
        <begin position="1"/>
        <end position="324"/>
    </location>
</feature>
<feature type="domain" description="Chromo" evidence="13">
    <location>
        <begin position="489"/>
        <end position="557"/>
    </location>
</feature>
<dbReference type="GeneID" id="16067794"/>
<dbReference type="Gene3D" id="2.40.50.40">
    <property type="match status" value="2"/>
</dbReference>
<dbReference type="GO" id="GO:0016887">
    <property type="term" value="F:ATP hydrolysis activity"/>
    <property type="evidence" value="ECO:0007669"/>
    <property type="project" value="TreeGrafter"/>
</dbReference>
<accession>F2TWF2</accession>
<dbReference type="GO" id="GO:0005634">
    <property type="term" value="C:nucleus"/>
    <property type="evidence" value="ECO:0007669"/>
    <property type="project" value="UniProtKB-SubCell"/>
</dbReference>
<dbReference type="Pfam" id="PF00176">
    <property type="entry name" value="SNF2-rel_dom"/>
    <property type="match status" value="1"/>
</dbReference>
<keyword evidence="6" id="KW-0067">ATP-binding</keyword>
<dbReference type="InterPro" id="IPR001650">
    <property type="entry name" value="Helicase_C-like"/>
</dbReference>
<feature type="compositionally biased region" description="Basic and acidic residues" evidence="12">
    <location>
        <begin position="1151"/>
        <end position="1166"/>
    </location>
</feature>
<dbReference type="GO" id="GO:0034728">
    <property type="term" value="P:nucleosome organization"/>
    <property type="evidence" value="ECO:0007669"/>
    <property type="project" value="TreeGrafter"/>
</dbReference>
<evidence type="ECO:0000256" key="10">
    <source>
        <dbReference type="ARBA" id="ARBA00023163"/>
    </source>
</evidence>
<feature type="region of interest" description="Disordered" evidence="12">
    <location>
        <begin position="1146"/>
        <end position="1166"/>
    </location>
</feature>
<feature type="region of interest" description="Disordered" evidence="12">
    <location>
        <begin position="1087"/>
        <end position="1106"/>
    </location>
</feature>
<dbReference type="SMART" id="SM00490">
    <property type="entry name" value="HELICc"/>
    <property type="match status" value="1"/>
</dbReference>
<dbReference type="PROSITE" id="PS00690">
    <property type="entry name" value="DEAH_ATP_HELICASE"/>
    <property type="match status" value="1"/>
</dbReference>
<dbReference type="Pfam" id="PF23588">
    <property type="entry name" value="HTH_CHD1_Hrp3"/>
    <property type="match status" value="1"/>
</dbReference>
<dbReference type="RefSeq" id="XP_004998967.1">
    <property type="nucleotide sequence ID" value="XM_004998910.1"/>
</dbReference>
<evidence type="ECO:0000256" key="12">
    <source>
        <dbReference type="SAM" id="MobiDB-lite"/>
    </source>
</evidence>
<keyword evidence="5" id="KW-0347">Helicase</keyword>
<evidence type="ECO:0000313" key="17">
    <source>
        <dbReference type="Proteomes" id="UP000007799"/>
    </source>
</evidence>
<keyword evidence="7" id="KW-0156">Chromatin regulator</keyword>
<name>F2TWF2_SALR5</name>
<feature type="region of interest" description="Disordered" evidence="12">
    <location>
        <begin position="1451"/>
        <end position="1476"/>
    </location>
</feature>
<dbReference type="SUPFAM" id="SSF54160">
    <property type="entry name" value="Chromo domain-like"/>
    <property type="match status" value="2"/>
</dbReference>
<evidence type="ECO:0000256" key="9">
    <source>
        <dbReference type="ARBA" id="ARBA00023125"/>
    </source>
</evidence>
<dbReference type="Pfam" id="PF00385">
    <property type="entry name" value="Chromo"/>
    <property type="match status" value="1"/>
</dbReference>
<dbReference type="KEGG" id="sre:PTSG_00418"/>
<evidence type="ECO:0000256" key="5">
    <source>
        <dbReference type="ARBA" id="ARBA00022806"/>
    </source>
</evidence>
<dbReference type="InterPro" id="IPR056302">
    <property type="entry name" value="CHD1-2/Hrp3_HTH"/>
</dbReference>
<dbReference type="Gene3D" id="1.10.10.60">
    <property type="entry name" value="Homeodomain-like"/>
    <property type="match status" value="1"/>
</dbReference>
<dbReference type="Gene3D" id="3.40.50.10810">
    <property type="entry name" value="Tandem AAA-ATPase domain"/>
    <property type="match status" value="1"/>
</dbReference>
<dbReference type="SUPFAM" id="SSF52540">
    <property type="entry name" value="P-loop containing nucleoside triphosphate hydrolases"/>
    <property type="match status" value="2"/>
</dbReference>
<dbReference type="PROSITE" id="PS51192">
    <property type="entry name" value="HELICASE_ATP_BIND_1"/>
    <property type="match status" value="1"/>
</dbReference>
<dbReference type="STRING" id="946362.F2TWF2"/>
<keyword evidence="3" id="KW-0547">Nucleotide-binding</keyword>
<dbReference type="InterPro" id="IPR002464">
    <property type="entry name" value="DNA/RNA_helicase_DEAH_CS"/>
</dbReference>
<dbReference type="PROSITE" id="PS51194">
    <property type="entry name" value="HELICASE_CTER"/>
    <property type="match status" value="1"/>
</dbReference>
<dbReference type="InterPro" id="IPR049730">
    <property type="entry name" value="SNF2/RAD54-like_C"/>
</dbReference>
<feature type="region of interest" description="Disordered" evidence="12">
    <location>
        <begin position="1218"/>
        <end position="1251"/>
    </location>
</feature>
<keyword evidence="11" id="KW-0539">Nucleus</keyword>